<dbReference type="PRINTS" id="PR00988">
    <property type="entry name" value="URIDINKINASE"/>
</dbReference>
<dbReference type="Proteomes" id="UP000018291">
    <property type="component" value="Unassembled WGS sequence"/>
</dbReference>
<dbReference type="AlphaFoldDB" id="R4YZT2"/>
<dbReference type="RefSeq" id="WP_012222732.1">
    <property type="nucleotide sequence ID" value="NZ_HG422565.1"/>
</dbReference>
<organism evidence="7 8">
    <name type="scientific">Candidatus Neomicrothrix parvicella RN1</name>
    <dbReference type="NCBI Taxonomy" id="1229780"/>
    <lineage>
        <taxon>Bacteria</taxon>
        <taxon>Bacillati</taxon>
        <taxon>Actinomycetota</taxon>
        <taxon>Acidimicrobiia</taxon>
        <taxon>Acidimicrobiales</taxon>
        <taxon>Microthrixaceae</taxon>
        <taxon>Candidatus Neomicrothrix</taxon>
    </lineage>
</organism>
<dbReference type="Gene3D" id="3.40.50.300">
    <property type="entry name" value="P-loop containing nucleotide triphosphate hydrolases"/>
    <property type="match status" value="1"/>
</dbReference>
<keyword evidence="8" id="KW-1185">Reference proteome</keyword>
<protein>
    <recommendedName>
        <fullName evidence="5">Uridine kinase</fullName>
        <ecNumber evidence="5">2.7.1.48</ecNumber>
    </recommendedName>
</protein>
<dbReference type="UniPathway" id="UPA00579">
    <property type="reaction ID" value="UER00640"/>
</dbReference>
<evidence type="ECO:0000256" key="3">
    <source>
        <dbReference type="ARBA" id="ARBA00022741"/>
    </source>
</evidence>
<dbReference type="SUPFAM" id="SSF52540">
    <property type="entry name" value="P-loop containing nucleoside triphosphate hydrolases"/>
    <property type="match status" value="1"/>
</dbReference>
<dbReference type="CDD" id="cd02023">
    <property type="entry name" value="UMPK"/>
    <property type="match status" value="1"/>
</dbReference>
<dbReference type="STRING" id="1229780.BN381_10103"/>
<dbReference type="PANTHER" id="PTHR10285">
    <property type="entry name" value="URIDINE KINASE"/>
    <property type="match status" value="1"/>
</dbReference>
<dbReference type="HOGENOM" id="CLU_021278_1_2_11"/>
<dbReference type="GO" id="GO:0044211">
    <property type="term" value="P:CTP salvage"/>
    <property type="evidence" value="ECO:0007669"/>
    <property type="project" value="UniProtKB-UniPathway"/>
</dbReference>
<dbReference type="eggNOG" id="COG0572">
    <property type="taxonomic scope" value="Bacteria"/>
</dbReference>
<keyword evidence="2 5" id="KW-0808">Transferase</keyword>
<keyword evidence="5" id="KW-0067">ATP-binding</keyword>
<dbReference type="EC" id="2.7.1.48" evidence="5"/>
<comment type="pathway">
    <text evidence="5">Pyrimidine metabolism; CTP biosynthesis via salvage pathway; CTP from cytidine: step 1/3.</text>
</comment>
<evidence type="ECO:0000256" key="4">
    <source>
        <dbReference type="ARBA" id="ARBA00022777"/>
    </source>
</evidence>
<dbReference type="GO" id="GO:0005737">
    <property type="term" value="C:cytoplasm"/>
    <property type="evidence" value="ECO:0007669"/>
    <property type="project" value="UniProtKB-SubCell"/>
</dbReference>
<comment type="pathway">
    <text evidence="1 5">Pyrimidine metabolism; UMP biosynthesis via salvage pathway; UMP from uridine: step 1/1.</text>
</comment>
<dbReference type="NCBIfam" id="TIGR00235">
    <property type="entry name" value="udk"/>
    <property type="match status" value="1"/>
</dbReference>
<proteinExistence type="inferred from homology"/>
<comment type="catalytic activity">
    <reaction evidence="5">
        <text>cytidine + ATP = CMP + ADP + H(+)</text>
        <dbReference type="Rhea" id="RHEA:24674"/>
        <dbReference type="ChEBI" id="CHEBI:15378"/>
        <dbReference type="ChEBI" id="CHEBI:17562"/>
        <dbReference type="ChEBI" id="CHEBI:30616"/>
        <dbReference type="ChEBI" id="CHEBI:60377"/>
        <dbReference type="ChEBI" id="CHEBI:456216"/>
        <dbReference type="EC" id="2.7.1.48"/>
    </reaction>
</comment>
<keyword evidence="4 5" id="KW-0418">Kinase</keyword>
<keyword evidence="3 5" id="KW-0547">Nucleotide-binding</keyword>
<evidence type="ECO:0000256" key="1">
    <source>
        <dbReference type="ARBA" id="ARBA00004690"/>
    </source>
</evidence>
<dbReference type="OrthoDB" id="9777642at2"/>
<dbReference type="GO" id="GO:0005524">
    <property type="term" value="F:ATP binding"/>
    <property type="evidence" value="ECO:0007669"/>
    <property type="project" value="UniProtKB-KW"/>
</dbReference>
<accession>R4YZT2</accession>
<dbReference type="GO" id="GO:0044206">
    <property type="term" value="P:UMP salvage"/>
    <property type="evidence" value="ECO:0007669"/>
    <property type="project" value="UniProtKB-UniPathway"/>
</dbReference>
<dbReference type="NCBIfam" id="NF004018">
    <property type="entry name" value="PRK05480.1"/>
    <property type="match status" value="1"/>
</dbReference>
<dbReference type="EMBL" id="CANL01000001">
    <property type="protein sequence ID" value="CCM61872.1"/>
    <property type="molecule type" value="Genomic_DNA"/>
</dbReference>
<keyword evidence="5" id="KW-0963">Cytoplasm</keyword>
<dbReference type="GO" id="GO:0004849">
    <property type="term" value="F:uridine kinase activity"/>
    <property type="evidence" value="ECO:0007669"/>
    <property type="project" value="UniProtKB-EC"/>
</dbReference>
<comment type="catalytic activity">
    <reaction evidence="5">
        <text>uridine + ATP = UMP + ADP + H(+)</text>
        <dbReference type="Rhea" id="RHEA:16825"/>
        <dbReference type="ChEBI" id="CHEBI:15378"/>
        <dbReference type="ChEBI" id="CHEBI:16704"/>
        <dbReference type="ChEBI" id="CHEBI:30616"/>
        <dbReference type="ChEBI" id="CHEBI:57865"/>
        <dbReference type="ChEBI" id="CHEBI:456216"/>
        <dbReference type="EC" id="2.7.1.48"/>
    </reaction>
</comment>
<comment type="subcellular location">
    <subcellularLocation>
        <location evidence="5">Cytoplasm</location>
    </subcellularLocation>
</comment>
<evidence type="ECO:0000313" key="7">
    <source>
        <dbReference type="EMBL" id="CCM61872.1"/>
    </source>
</evidence>
<comment type="caution">
    <text evidence="7">The sequence shown here is derived from an EMBL/GenBank/DDBJ whole genome shotgun (WGS) entry which is preliminary data.</text>
</comment>
<name>R4YZT2_9ACTN</name>
<dbReference type="GO" id="GO:0043771">
    <property type="term" value="F:cytidine kinase activity"/>
    <property type="evidence" value="ECO:0007669"/>
    <property type="project" value="RHEA"/>
</dbReference>
<gene>
    <name evidence="7" type="primary">udk</name>
    <name evidence="7" type="ORF">BN381_10103</name>
</gene>
<sequence length="215" mass="23571">MTPAAPYVIGIAGGSGSGKTTVTRSILAAEGITDVTMITVDSYYFDQAGRPMSERAKVNYDVPDAFEWPLVFAHLTSLRSGRAVDVPVYDFTTHTRSKETERAEPGAVVVIDGILVLHDPALRELIDLAVYLDVDDDLRFIRRLERDVAERGRTIEMVVEQYLTTVRPSHVSFVEPTRRFADVVIPHGGHNTPATAMLLALIRERVAMSTTGASG</sequence>
<dbReference type="InterPro" id="IPR006083">
    <property type="entry name" value="PRK/URK"/>
</dbReference>
<evidence type="ECO:0000313" key="8">
    <source>
        <dbReference type="Proteomes" id="UP000018291"/>
    </source>
</evidence>
<feature type="domain" description="Phosphoribulokinase/uridine kinase" evidence="6">
    <location>
        <begin position="8"/>
        <end position="191"/>
    </location>
</feature>
<dbReference type="UniPathway" id="UPA00574">
    <property type="reaction ID" value="UER00637"/>
</dbReference>
<evidence type="ECO:0000256" key="2">
    <source>
        <dbReference type="ARBA" id="ARBA00022679"/>
    </source>
</evidence>
<dbReference type="Pfam" id="PF00485">
    <property type="entry name" value="PRK"/>
    <property type="match status" value="1"/>
</dbReference>
<reference evidence="7 8" key="1">
    <citation type="journal article" date="2013" name="ISME J.">
        <title>Metabolic model for the filamentous 'Candidatus Microthrix parvicella' based on genomic and metagenomic analyses.</title>
        <authorList>
            <person name="Jon McIlroy S."/>
            <person name="Kristiansen R."/>
            <person name="Albertsen M."/>
            <person name="Michael Karst S."/>
            <person name="Rossetti S."/>
            <person name="Lund Nielsen J."/>
            <person name="Tandoi V."/>
            <person name="James Seviour R."/>
            <person name="Nielsen P.H."/>
        </authorList>
    </citation>
    <scope>NUCLEOTIDE SEQUENCE [LARGE SCALE GENOMIC DNA]</scope>
    <source>
        <strain evidence="7 8">RN1</strain>
    </source>
</reference>
<dbReference type="InterPro" id="IPR000764">
    <property type="entry name" value="Uridine_kinase-like"/>
</dbReference>
<comment type="similarity">
    <text evidence="5">Belongs to the uridine kinase family.</text>
</comment>
<evidence type="ECO:0000256" key="5">
    <source>
        <dbReference type="RuleBase" id="RU003825"/>
    </source>
</evidence>
<evidence type="ECO:0000259" key="6">
    <source>
        <dbReference type="Pfam" id="PF00485"/>
    </source>
</evidence>
<dbReference type="InterPro" id="IPR027417">
    <property type="entry name" value="P-loop_NTPase"/>
</dbReference>